<reference evidence="1 2" key="1">
    <citation type="submission" date="2020-08" db="EMBL/GenBank/DDBJ databases">
        <title>Plant Genome Project.</title>
        <authorList>
            <person name="Zhang R.-G."/>
        </authorList>
    </citation>
    <scope>NUCLEOTIDE SEQUENCE [LARGE SCALE GENOMIC DNA]</scope>
    <source>
        <strain evidence="1">WSP0</strain>
        <tissue evidence="1">Leaf</tissue>
    </source>
</reference>
<dbReference type="AlphaFoldDB" id="A0AAV6HSB9"/>
<evidence type="ECO:0000313" key="1">
    <source>
        <dbReference type="EMBL" id="KAG5515562.1"/>
    </source>
</evidence>
<gene>
    <name evidence="1" type="ORF">RHGRI_036568</name>
</gene>
<accession>A0AAV6HSB9</accession>
<keyword evidence="2" id="KW-1185">Reference proteome</keyword>
<name>A0AAV6HSB9_9ERIC</name>
<proteinExistence type="predicted"/>
<organism evidence="1 2">
    <name type="scientific">Rhododendron griersonianum</name>
    <dbReference type="NCBI Taxonomy" id="479676"/>
    <lineage>
        <taxon>Eukaryota</taxon>
        <taxon>Viridiplantae</taxon>
        <taxon>Streptophyta</taxon>
        <taxon>Embryophyta</taxon>
        <taxon>Tracheophyta</taxon>
        <taxon>Spermatophyta</taxon>
        <taxon>Magnoliopsida</taxon>
        <taxon>eudicotyledons</taxon>
        <taxon>Gunneridae</taxon>
        <taxon>Pentapetalae</taxon>
        <taxon>asterids</taxon>
        <taxon>Ericales</taxon>
        <taxon>Ericaceae</taxon>
        <taxon>Ericoideae</taxon>
        <taxon>Rhodoreae</taxon>
        <taxon>Rhododendron</taxon>
    </lineage>
</organism>
<comment type="caution">
    <text evidence="1">The sequence shown here is derived from an EMBL/GenBank/DDBJ whole genome shotgun (WGS) entry which is preliminary data.</text>
</comment>
<evidence type="ECO:0000313" key="2">
    <source>
        <dbReference type="Proteomes" id="UP000823749"/>
    </source>
</evidence>
<dbReference type="EMBL" id="JACTNZ010000013">
    <property type="protein sequence ID" value="KAG5515562.1"/>
    <property type="molecule type" value="Genomic_DNA"/>
</dbReference>
<dbReference type="Proteomes" id="UP000823749">
    <property type="component" value="Chromosome 13"/>
</dbReference>
<sequence length="201" mass="22854">MVYICLKIASADIFGTLNSLIMKFIKRRSREQIVSVVIPTRCEGGSIGFPQQSSCAWFAFMEVSSLIAQESFDLNGWVLFVSFIDENATVLAQRIRCPQRPDQSRPRPNQFRFLELAHFIPIGPNAMKVWVDVAKKPEVNLLRAPSDMTYIEEAVELPLHGLLTMLLWTLCQGNVDWLKEKIDNSSLFARDGDYDLARVGR</sequence>
<protein>
    <submittedName>
        <fullName evidence="1">Uncharacterized protein</fullName>
    </submittedName>
</protein>